<dbReference type="Gene3D" id="1.10.510.10">
    <property type="entry name" value="Transferase(Phosphotransferase) domain 1"/>
    <property type="match status" value="1"/>
</dbReference>
<dbReference type="InterPro" id="IPR000719">
    <property type="entry name" value="Prot_kinase_dom"/>
</dbReference>
<evidence type="ECO:0000259" key="1">
    <source>
        <dbReference type="PROSITE" id="PS50011"/>
    </source>
</evidence>
<organism evidence="2 3">
    <name type="scientific">Agaricus bisporus var. burnettii</name>
    <dbReference type="NCBI Taxonomy" id="192524"/>
    <lineage>
        <taxon>Eukaryota</taxon>
        <taxon>Fungi</taxon>
        <taxon>Dikarya</taxon>
        <taxon>Basidiomycota</taxon>
        <taxon>Agaricomycotina</taxon>
        <taxon>Agaricomycetes</taxon>
        <taxon>Agaricomycetidae</taxon>
        <taxon>Agaricales</taxon>
        <taxon>Agaricineae</taxon>
        <taxon>Agaricaceae</taxon>
        <taxon>Agaricus</taxon>
    </lineage>
</organism>
<dbReference type="InterPro" id="IPR011009">
    <property type="entry name" value="Kinase-like_dom_sf"/>
</dbReference>
<dbReference type="SUPFAM" id="SSF56112">
    <property type="entry name" value="Protein kinase-like (PK-like)"/>
    <property type="match status" value="1"/>
</dbReference>
<dbReference type="EMBL" id="JABXXO010000010">
    <property type="protein sequence ID" value="KAF7768602.1"/>
    <property type="molecule type" value="Genomic_DNA"/>
</dbReference>
<dbReference type="GO" id="GO:0004674">
    <property type="term" value="F:protein serine/threonine kinase activity"/>
    <property type="evidence" value="ECO:0007669"/>
    <property type="project" value="TreeGrafter"/>
</dbReference>
<sequence>MSAMSMRHLSAYRYLGREIMPGTDNDSHELIQSLLTRVMTATGVVPDFHHYLTQFRGYLNHHGQGDHEEIVFPSEKGRKYRVRKVRGRLNGDEEALKDQFIKGHGLLFHLYHPNVVSIYGTFRDGTDMCFVSPSIPGCSLHEYLKSASPGFVERKLLISDVVNGLEYLHRHDIVHGDLRLDTILISDDGRALLGDFVVARIENGKGAVATEPNTRPMRWRPPESFDTYKSRYGWKPSPMVGDVWPFGCVCYTIITNEQPFERYWTDKRVKQALQARELPGRRLQTGESSRFWGMIEKCWRSFEREGSLSPRPSSAEQ</sequence>
<gene>
    <name evidence="2" type="ORF">Agabi119p4_7845</name>
</gene>
<dbReference type="Pfam" id="PF07714">
    <property type="entry name" value="PK_Tyr_Ser-Thr"/>
    <property type="match status" value="1"/>
</dbReference>
<dbReference type="InterPro" id="IPR051681">
    <property type="entry name" value="Ser/Thr_Kinases-Pseudokinases"/>
</dbReference>
<reference evidence="2 3" key="1">
    <citation type="journal article" name="Sci. Rep.">
        <title>Telomere-to-telomere assembled and centromere annotated genomes of the two main subspecies of the button mushroom Agaricus bisporus reveal especially polymorphic chromosome ends.</title>
        <authorList>
            <person name="Sonnenberg A.S.M."/>
            <person name="Sedaghat-Telgerd N."/>
            <person name="Lavrijssen B."/>
            <person name="Ohm R.A."/>
            <person name="Hendrickx P.M."/>
            <person name="Scholtmeijer K."/>
            <person name="Baars J.J.P."/>
            <person name="van Peer A."/>
        </authorList>
    </citation>
    <scope>NUCLEOTIDE SEQUENCE [LARGE SCALE GENOMIC DNA]</scope>
    <source>
        <strain evidence="2 3">H119_p4</strain>
    </source>
</reference>
<dbReference type="AlphaFoldDB" id="A0A8H7C8B9"/>
<name>A0A8H7C8B9_AGABI</name>
<dbReference type="PANTHER" id="PTHR44329">
    <property type="entry name" value="SERINE/THREONINE-PROTEIN KINASE TNNI3K-RELATED"/>
    <property type="match status" value="1"/>
</dbReference>
<dbReference type="Proteomes" id="UP000629468">
    <property type="component" value="Unassembled WGS sequence"/>
</dbReference>
<protein>
    <recommendedName>
        <fullName evidence="1">Protein kinase domain-containing protein</fullName>
    </recommendedName>
</protein>
<evidence type="ECO:0000313" key="3">
    <source>
        <dbReference type="Proteomes" id="UP000629468"/>
    </source>
</evidence>
<dbReference type="GO" id="GO:0005524">
    <property type="term" value="F:ATP binding"/>
    <property type="evidence" value="ECO:0007669"/>
    <property type="project" value="InterPro"/>
</dbReference>
<dbReference type="InterPro" id="IPR001245">
    <property type="entry name" value="Ser-Thr/Tyr_kinase_cat_dom"/>
</dbReference>
<dbReference type="PANTHER" id="PTHR44329:SF214">
    <property type="entry name" value="PROTEIN KINASE DOMAIN-CONTAINING PROTEIN"/>
    <property type="match status" value="1"/>
</dbReference>
<comment type="caution">
    <text evidence="2">The sequence shown here is derived from an EMBL/GenBank/DDBJ whole genome shotgun (WGS) entry which is preliminary data.</text>
</comment>
<proteinExistence type="predicted"/>
<accession>A0A8H7C8B9</accession>
<dbReference type="PROSITE" id="PS50011">
    <property type="entry name" value="PROTEIN_KINASE_DOM"/>
    <property type="match status" value="1"/>
</dbReference>
<evidence type="ECO:0000313" key="2">
    <source>
        <dbReference type="EMBL" id="KAF7768602.1"/>
    </source>
</evidence>
<feature type="domain" description="Protein kinase" evidence="1">
    <location>
        <begin position="56"/>
        <end position="317"/>
    </location>
</feature>